<dbReference type="EMBL" id="KF184739">
    <property type="protein sequence ID" value="AGT16660.1"/>
    <property type="molecule type" value="Genomic_DNA"/>
</dbReference>
<evidence type="ECO:0000313" key="2">
    <source>
        <dbReference type="EMBL" id="AGT16660.1"/>
    </source>
</evidence>
<protein>
    <submittedName>
        <fullName evidence="2">Uncharacterized protein</fullName>
    </submittedName>
</protein>
<evidence type="ECO:0000256" key="1">
    <source>
        <dbReference type="SAM" id="MobiDB-lite"/>
    </source>
</evidence>
<feature type="region of interest" description="Disordered" evidence="1">
    <location>
        <begin position="144"/>
        <end position="166"/>
    </location>
</feature>
<accession>A0A059Q1H3</accession>
<organism evidence="2">
    <name type="scientific">Saccharum hybrid cultivar R570</name>
    <dbReference type="NCBI Taxonomy" id="131158"/>
    <lineage>
        <taxon>Eukaryota</taxon>
        <taxon>Viridiplantae</taxon>
        <taxon>Streptophyta</taxon>
        <taxon>Embryophyta</taxon>
        <taxon>Tracheophyta</taxon>
        <taxon>Spermatophyta</taxon>
        <taxon>Magnoliopsida</taxon>
        <taxon>Liliopsida</taxon>
        <taxon>Poales</taxon>
        <taxon>Poaceae</taxon>
        <taxon>PACMAD clade</taxon>
        <taxon>Panicoideae</taxon>
        <taxon>Andropogonodae</taxon>
        <taxon>Andropogoneae</taxon>
        <taxon>Saccharinae</taxon>
        <taxon>Saccharum</taxon>
        <taxon>Saccharum officinarum species complex</taxon>
    </lineage>
</organism>
<proteinExistence type="predicted"/>
<reference evidence="2" key="1">
    <citation type="submission" date="2013-05" db="EMBL/GenBank/DDBJ databases">
        <title>Building the sugarcane genome for biotechnology and identifying evolutionary trends.</title>
        <authorList>
            <person name="De Setta N."/>
            <person name="Monteiro-Vitorello C.B."/>
            <person name="Metcalfe C.J."/>
            <person name="Cruz G.M.Q."/>
            <person name="Del Bem L.E."/>
            <person name="Vicentini R."/>
            <person name="Nogueira F.T.S."/>
            <person name="Campos R.A."/>
            <person name="Nunes S.L."/>
            <person name="Turrini P.C.G."/>
            <person name="Vieira A.P."/>
            <person name="Cruz E.A.O."/>
            <person name="Correa T.C.S."/>
            <person name="Hotta C.T."/>
            <person name="de Mello-Varani A."/>
            <person name="Vautrin S."/>
            <person name="Trindade A.S."/>
            <person name="Vilela M.M."/>
            <person name="Horta C.L."/>
            <person name="Sato P.M."/>
            <person name="de Andrade R.F."/>
            <person name="Nishiyama M.Y."/>
            <person name="Cardoso-Silva C.B."/>
            <person name="Scortecci K.C."/>
            <person name="Garcia A.A.F."/>
            <person name="Carneiro M.S."/>
            <person name="Kim C."/>
            <person name="Paterson A.H."/>
            <person name="Berges H."/>
            <person name="D'Hont A."/>
            <person name="de-Souza A.P."/>
            <person name="Souza G.M."/>
            <person name="Vincentz M."/>
            <person name="Kitajima J.P."/>
            <person name="Van Sluys M.-A."/>
        </authorList>
    </citation>
    <scope>NUCLEOTIDE SEQUENCE</scope>
</reference>
<sequence length="245" mass="26750">MCVVVRRRSPALTQPLELVLAPCNETEAWEYSAQQWRLVLRGTAVLLCLHAEGAGRPASLGVSCGDAMARWSLVSDSKLHVAVNATSLAWTSLVRTAERGHEPVPVPERAQNSCDPQGQRFKLVSSTRSVQHVETSMAPRLRARQPSRMTGGPPWAHGRAPPQRHGAGELRNFLILASVGACAGELSPSRGHGELRDFLLLASMGVGAGELALASRRRCRRGDLRPGHRRCGRGRRVRTRVRERG</sequence>
<dbReference type="AlphaFoldDB" id="A0A059Q1H3"/>
<name>A0A059Q1H3_9POAL</name>
<dbReference type="PANTHER" id="PTHR31263">
    <property type="entry name" value="CELLULASE FAMILY PROTEIN (AFU_ORTHOLOGUE AFUA_5G14560)"/>
    <property type="match status" value="1"/>
</dbReference>
<gene>
    <name evidence="2" type="ORF">SHCRBa_026_H12_R_120</name>
</gene>
<dbReference type="PANTHER" id="PTHR31263:SF44">
    <property type="entry name" value="OS04G0481200 PROTEIN"/>
    <property type="match status" value="1"/>
</dbReference>